<reference evidence="1 2" key="1">
    <citation type="submission" date="2013-11" db="EMBL/GenBank/DDBJ databases">
        <title>The Genome Sequence of Phytophthora parasitica P10297.</title>
        <authorList>
            <consortium name="The Broad Institute Genomics Platform"/>
            <person name="Russ C."/>
            <person name="Tyler B."/>
            <person name="Panabieres F."/>
            <person name="Shan W."/>
            <person name="Tripathy S."/>
            <person name="Grunwald N."/>
            <person name="Machado M."/>
            <person name="Johnson C.S."/>
            <person name="Walker B."/>
            <person name="Young S.K."/>
            <person name="Zeng Q."/>
            <person name="Gargeya S."/>
            <person name="Fitzgerald M."/>
            <person name="Haas B."/>
            <person name="Abouelleil A."/>
            <person name="Allen A.W."/>
            <person name="Alvarado L."/>
            <person name="Arachchi H.M."/>
            <person name="Berlin A.M."/>
            <person name="Chapman S.B."/>
            <person name="Gainer-Dewar J."/>
            <person name="Goldberg J."/>
            <person name="Griggs A."/>
            <person name="Gujja S."/>
            <person name="Hansen M."/>
            <person name="Howarth C."/>
            <person name="Imamovic A."/>
            <person name="Ireland A."/>
            <person name="Larimer J."/>
            <person name="McCowan C."/>
            <person name="Murphy C."/>
            <person name="Pearson M."/>
            <person name="Poon T.W."/>
            <person name="Priest M."/>
            <person name="Roberts A."/>
            <person name="Saif S."/>
            <person name="Shea T."/>
            <person name="Sisk P."/>
            <person name="Sykes S."/>
            <person name="Wortman J."/>
            <person name="Nusbaum C."/>
            <person name="Birren B."/>
        </authorList>
    </citation>
    <scope>NUCLEOTIDE SEQUENCE [LARGE SCALE GENOMIC DNA]</scope>
    <source>
        <strain evidence="1 2">P10297</strain>
    </source>
</reference>
<evidence type="ECO:0000313" key="2">
    <source>
        <dbReference type="Proteomes" id="UP000018948"/>
    </source>
</evidence>
<proteinExistence type="predicted"/>
<sequence length="50" mass="5701">MSISETKTVASPEVADKLSKSVIKHTKSAWKENGRTFATKVKKKRQRVRK</sequence>
<dbReference type="AlphaFoldDB" id="W2YRA9"/>
<accession>W2YRA9</accession>
<gene>
    <name evidence="1" type="ORF">F442_14622</name>
</gene>
<comment type="caution">
    <text evidence="1">The sequence shown here is derived from an EMBL/GenBank/DDBJ whole genome shotgun (WGS) entry which is preliminary data.</text>
</comment>
<name>W2YRA9_PHYNI</name>
<organism evidence="1 2">
    <name type="scientific">Phytophthora nicotianae P10297</name>
    <dbReference type="NCBI Taxonomy" id="1317064"/>
    <lineage>
        <taxon>Eukaryota</taxon>
        <taxon>Sar</taxon>
        <taxon>Stramenopiles</taxon>
        <taxon>Oomycota</taxon>
        <taxon>Peronosporomycetes</taxon>
        <taxon>Peronosporales</taxon>
        <taxon>Peronosporaceae</taxon>
        <taxon>Phytophthora</taxon>
    </lineage>
</organism>
<protein>
    <submittedName>
        <fullName evidence="1">Uncharacterized protein</fullName>
    </submittedName>
</protein>
<dbReference type="EMBL" id="ANIY01003040">
    <property type="protein sequence ID" value="ETP37570.1"/>
    <property type="molecule type" value="Genomic_DNA"/>
</dbReference>
<evidence type="ECO:0000313" key="1">
    <source>
        <dbReference type="EMBL" id="ETP37570.1"/>
    </source>
</evidence>
<dbReference type="Proteomes" id="UP000018948">
    <property type="component" value="Unassembled WGS sequence"/>
</dbReference>